<sequence length="217" mass="25183">MHVKRKTIPIQQTVSDIKHRLPPSLQHPFLTALRAYGLTWMLTTLPGLVGALIKMAIKSSKRRSFAPLRQFIFQTVPRIFHASVVHNGLPWLMTGAIASTPFFTYALERLASRSRQEKKDKRFSRWLSHHPMLARTMSIGLSMWLVRRVFPKTKTLEWTFFALVRASDITASRAADNPIVRRYLPKWLFDYGSVVVFTLACTEIMFAWFYAPHRLPR</sequence>
<keyword evidence="1" id="KW-0472">Membrane</keyword>
<reference evidence="2 3" key="1">
    <citation type="submission" date="2016-07" db="EMBL/GenBank/DDBJ databases">
        <title>Pervasive Adenine N6-methylation of Active Genes in Fungi.</title>
        <authorList>
            <consortium name="DOE Joint Genome Institute"/>
            <person name="Mondo S.J."/>
            <person name="Dannebaum R.O."/>
            <person name="Kuo R.C."/>
            <person name="Labutti K."/>
            <person name="Haridas S."/>
            <person name="Kuo A."/>
            <person name="Salamov A."/>
            <person name="Ahrendt S.R."/>
            <person name="Lipzen A."/>
            <person name="Sullivan W."/>
            <person name="Andreopoulos W.B."/>
            <person name="Clum A."/>
            <person name="Lindquist E."/>
            <person name="Daum C."/>
            <person name="Ramamoorthy G.K."/>
            <person name="Gryganskyi A."/>
            <person name="Culley D."/>
            <person name="Magnuson J.K."/>
            <person name="James T.Y."/>
            <person name="O'Malley M.A."/>
            <person name="Stajich J.E."/>
            <person name="Spatafora J.W."/>
            <person name="Visel A."/>
            <person name="Grigoriev I.V."/>
        </authorList>
    </citation>
    <scope>NUCLEOTIDE SEQUENCE [LARGE SCALE GENOMIC DNA]</scope>
    <source>
        <strain evidence="2 3">NRRL 3301</strain>
    </source>
</reference>
<dbReference type="EMBL" id="MCGT01000014">
    <property type="protein sequence ID" value="ORX53976.1"/>
    <property type="molecule type" value="Genomic_DNA"/>
</dbReference>
<keyword evidence="3" id="KW-1185">Reference proteome</keyword>
<dbReference type="AlphaFoldDB" id="A0A1X2GHJ5"/>
<keyword evidence="1" id="KW-0812">Transmembrane</keyword>
<organism evidence="2 3">
    <name type="scientific">Hesseltinella vesiculosa</name>
    <dbReference type="NCBI Taxonomy" id="101127"/>
    <lineage>
        <taxon>Eukaryota</taxon>
        <taxon>Fungi</taxon>
        <taxon>Fungi incertae sedis</taxon>
        <taxon>Mucoromycota</taxon>
        <taxon>Mucoromycotina</taxon>
        <taxon>Mucoromycetes</taxon>
        <taxon>Mucorales</taxon>
        <taxon>Cunninghamellaceae</taxon>
        <taxon>Hesseltinella</taxon>
    </lineage>
</organism>
<gene>
    <name evidence="2" type="ORF">DM01DRAFT_1041198</name>
</gene>
<comment type="caution">
    <text evidence="2">The sequence shown here is derived from an EMBL/GenBank/DDBJ whole genome shotgun (WGS) entry which is preliminary data.</text>
</comment>
<feature type="transmembrane region" description="Helical" evidence="1">
    <location>
        <begin position="33"/>
        <end position="53"/>
    </location>
</feature>
<evidence type="ECO:0000313" key="3">
    <source>
        <dbReference type="Proteomes" id="UP000242146"/>
    </source>
</evidence>
<feature type="transmembrane region" description="Helical" evidence="1">
    <location>
        <begin position="191"/>
        <end position="211"/>
    </location>
</feature>
<evidence type="ECO:0000313" key="2">
    <source>
        <dbReference type="EMBL" id="ORX53976.1"/>
    </source>
</evidence>
<dbReference type="OrthoDB" id="4021778at2759"/>
<evidence type="ECO:0000256" key="1">
    <source>
        <dbReference type="SAM" id="Phobius"/>
    </source>
</evidence>
<proteinExistence type="predicted"/>
<name>A0A1X2GHJ5_9FUNG</name>
<keyword evidence="1" id="KW-1133">Transmembrane helix</keyword>
<protein>
    <submittedName>
        <fullName evidence="2">Uncharacterized protein</fullName>
    </submittedName>
</protein>
<accession>A0A1X2GHJ5</accession>
<dbReference type="Proteomes" id="UP000242146">
    <property type="component" value="Unassembled WGS sequence"/>
</dbReference>